<feature type="compositionally biased region" description="Basic and acidic residues" evidence="1">
    <location>
        <begin position="1"/>
        <end position="16"/>
    </location>
</feature>
<accession>A0A699UVQ8</accession>
<name>A0A699UVQ8_TANCI</name>
<organism evidence="2">
    <name type="scientific">Tanacetum cinerariifolium</name>
    <name type="common">Dalmatian daisy</name>
    <name type="synonym">Chrysanthemum cinerariifolium</name>
    <dbReference type="NCBI Taxonomy" id="118510"/>
    <lineage>
        <taxon>Eukaryota</taxon>
        <taxon>Viridiplantae</taxon>
        <taxon>Streptophyta</taxon>
        <taxon>Embryophyta</taxon>
        <taxon>Tracheophyta</taxon>
        <taxon>Spermatophyta</taxon>
        <taxon>Magnoliopsida</taxon>
        <taxon>eudicotyledons</taxon>
        <taxon>Gunneridae</taxon>
        <taxon>Pentapetalae</taxon>
        <taxon>asterids</taxon>
        <taxon>campanulids</taxon>
        <taxon>Asterales</taxon>
        <taxon>Asteraceae</taxon>
        <taxon>Asteroideae</taxon>
        <taxon>Anthemideae</taxon>
        <taxon>Anthemidinae</taxon>
        <taxon>Tanacetum</taxon>
    </lineage>
</organism>
<feature type="non-terminal residue" evidence="2">
    <location>
        <position position="22"/>
    </location>
</feature>
<dbReference type="EMBL" id="BKCJ011377022">
    <property type="protein sequence ID" value="GFD27442.1"/>
    <property type="molecule type" value="Genomic_DNA"/>
</dbReference>
<evidence type="ECO:0000256" key="1">
    <source>
        <dbReference type="SAM" id="MobiDB-lite"/>
    </source>
</evidence>
<reference evidence="2" key="1">
    <citation type="journal article" date="2019" name="Sci. Rep.">
        <title>Draft genome of Tanacetum cinerariifolium, the natural source of mosquito coil.</title>
        <authorList>
            <person name="Yamashiro T."/>
            <person name="Shiraishi A."/>
            <person name="Satake H."/>
            <person name="Nakayama K."/>
        </authorList>
    </citation>
    <scope>NUCLEOTIDE SEQUENCE</scope>
</reference>
<dbReference type="AlphaFoldDB" id="A0A699UVQ8"/>
<gene>
    <name evidence="2" type="ORF">Tci_899411</name>
</gene>
<sequence length="22" mass="2485">MQVEPKEGDMSRDTSKESMVSL</sequence>
<comment type="caution">
    <text evidence="2">The sequence shown here is derived from an EMBL/GenBank/DDBJ whole genome shotgun (WGS) entry which is preliminary data.</text>
</comment>
<feature type="region of interest" description="Disordered" evidence="1">
    <location>
        <begin position="1"/>
        <end position="22"/>
    </location>
</feature>
<proteinExistence type="predicted"/>
<evidence type="ECO:0000313" key="2">
    <source>
        <dbReference type="EMBL" id="GFD27442.1"/>
    </source>
</evidence>
<protein>
    <submittedName>
        <fullName evidence="2">Uncharacterized protein</fullName>
    </submittedName>
</protein>